<dbReference type="KEGG" id="pll:I858_008620"/>
<keyword evidence="3" id="KW-0804">Transcription</keyword>
<gene>
    <name evidence="5" type="ORF">I858_008620</name>
</gene>
<dbReference type="GO" id="GO:0003677">
    <property type="term" value="F:DNA binding"/>
    <property type="evidence" value="ECO:0007669"/>
    <property type="project" value="UniProtKB-KW"/>
</dbReference>
<dbReference type="AlphaFoldDB" id="A0A1B1S1I8"/>
<dbReference type="Gene3D" id="1.20.120.530">
    <property type="entry name" value="GntR ligand-binding domain-like"/>
    <property type="match status" value="1"/>
</dbReference>
<dbReference type="Proteomes" id="UP000053354">
    <property type="component" value="Chromosome"/>
</dbReference>
<dbReference type="InterPro" id="IPR011711">
    <property type="entry name" value="GntR_C"/>
</dbReference>
<organism evidence="5 6">
    <name type="scientific">Planococcus versutus</name>
    <dbReference type="NCBI Taxonomy" id="1302659"/>
    <lineage>
        <taxon>Bacteria</taxon>
        <taxon>Bacillati</taxon>
        <taxon>Bacillota</taxon>
        <taxon>Bacilli</taxon>
        <taxon>Bacillales</taxon>
        <taxon>Caryophanaceae</taxon>
        <taxon>Planococcus</taxon>
    </lineage>
</organism>
<proteinExistence type="predicted"/>
<dbReference type="InterPro" id="IPR036388">
    <property type="entry name" value="WH-like_DNA-bd_sf"/>
</dbReference>
<dbReference type="PANTHER" id="PTHR43537:SF5">
    <property type="entry name" value="UXU OPERON TRANSCRIPTIONAL REGULATOR"/>
    <property type="match status" value="1"/>
</dbReference>
<dbReference type="EMBL" id="CP016540">
    <property type="protein sequence ID" value="ANU27052.1"/>
    <property type="molecule type" value="Genomic_DNA"/>
</dbReference>
<keyword evidence="1" id="KW-0805">Transcription regulation</keyword>
<evidence type="ECO:0000313" key="5">
    <source>
        <dbReference type="EMBL" id="ANU27052.1"/>
    </source>
</evidence>
<dbReference type="SUPFAM" id="SSF46785">
    <property type="entry name" value="Winged helix' DNA-binding domain"/>
    <property type="match status" value="1"/>
</dbReference>
<sequence length="198" mass="23054">MRQEFKEGEHLKEHLLSQKLNVSRGPIREAISKLEGEGLVFRNSNGRAIVQKFGESDIHHLYESRILLENYSLASIQPELLEQNGHLLYEYLNQMEMFNGTGMNVEADIQFHYCLVKMTGNKTLIRLWWSLNEIIKTLIEVTSEFASKRQKEIILEHKVIVDAIFDKDIEKAQQLLRVHLEGASDYYSKAVFKFQEGK</sequence>
<reference evidence="5" key="1">
    <citation type="submission" date="2016-10" db="EMBL/GenBank/DDBJ databases">
        <authorList>
            <person name="See-Too W.S."/>
        </authorList>
    </citation>
    <scope>NUCLEOTIDE SEQUENCE</scope>
    <source>
        <strain evidence="5">L10.15</strain>
    </source>
</reference>
<accession>A0A1B1S1I8</accession>
<dbReference type="SMART" id="SM00895">
    <property type="entry name" value="FCD"/>
    <property type="match status" value="1"/>
</dbReference>
<keyword evidence="2" id="KW-0238">DNA-binding</keyword>
<dbReference type="InterPro" id="IPR008920">
    <property type="entry name" value="TF_FadR/GntR_C"/>
</dbReference>
<name>A0A1B1S1I8_9BACL</name>
<feature type="domain" description="HTH gntR-type" evidence="4">
    <location>
        <begin position="1"/>
        <end position="53"/>
    </location>
</feature>
<dbReference type="InterPro" id="IPR000524">
    <property type="entry name" value="Tscrpt_reg_HTH_GntR"/>
</dbReference>
<dbReference type="GO" id="GO:0003700">
    <property type="term" value="F:DNA-binding transcription factor activity"/>
    <property type="evidence" value="ECO:0007669"/>
    <property type="project" value="InterPro"/>
</dbReference>
<evidence type="ECO:0000256" key="2">
    <source>
        <dbReference type="ARBA" id="ARBA00023125"/>
    </source>
</evidence>
<dbReference type="Pfam" id="PF00392">
    <property type="entry name" value="GntR"/>
    <property type="match status" value="1"/>
</dbReference>
<dbReference type="PROSITE" id="PS50949">
    <property type="entry name" value="HTH_GNTR"/>
    <property type="match status" value="1"/>
</dbReference>
<dbReference type="Pfam" id="PF07729">
    <property type="entry name" value="FCD"/>
    <property type="match status" value="1"/>
</dbReference>
<keyword evidence="6" id="KW-1185">Reference proteome</keyword>
<evidence type="ECO:0000259" key="4">
    <source>
        <dbReference type="PROSITE" id="PS50949"/>
    </source>
</evidence>
<dbReference type="InterPro" id="IPR036390">
    <property type="entry name" value="WH_DNA-bd_sf"/>
</dbReference>
<evidence type="ECO:0000313" key="6">
    <source>
        <dbReference type="Proteomes" id="UP000053354"/>
    </source>
</evidence>
<dbReference type="SUPFAM" id="SSF48008">
    <property type="entry name" value="GntR ligand-binding domain-like"/>
    <property type="match status" value="1"/>
</dbReference>
<dbReference type="Gene3D" id="1.10.10.10">
    <property type="entry name" value="Winged helix-like DNA-binding domain superfamily/Winged helix DNA-binding domain"/>
    <property type="match status" value="1"/>
</dbReference>
<dbReference type="PANTHER" id="PTHR43537">
    <property type="entry name" value="TRANSCRIPTIONAL REGULATOR, GNTR FAMILY"/>
    <property type="match status" value="1"/>
</dbReference>
<evidence type="ECO:0000256" key="1">
    <source>
        <dbReference type="ARBA" id="ARBA00023015"/>
    </source>
</evidence>
<dbReference type="STRING" id="1302659.I858_008620"/>
<evidence type="ECO:0000256" key="3">
    <source>
        <dbReference type="ARBA" id="ARBA00023163"/>
    </source>
</evidence>
<protein>
    <recommendedName>
        <fullName evidence="4">HTH gntR-type domain-containing protein</fullName>
    </recommendedName>
</protein>